<dbReference type="AlphaFoldDB" id="A0A511WUX7"/>
<accession>A0A511WUX7</accession>
<name>A0A511WUX7_9BACI</name>
<evidence type="ECO:0000313" key="2">
    <source>
        <dbReference type="Proteomes" id="UP000321886"/>
    </source>
</evidence>
<evidence type="ECO:0000313" key="1">
    <source>
        <dbReference type="EMBL" id="GEN54161.1"/>
    </source>
</evidence>
<organism evidence="1 2">
    <name type="scientific">Halobacillus faecis</name>
    <dbReference type="NCBI Taxonomy" id="360184"/>
    <lineage>
        <taxon>Bacteria</taxon>
        <taxon>Bacillati</taxon>
        <taxon>Bacillota</taxon>
        <taxon>Bacilli</taxon>
        <taxon>Bacillales</taxon>
        <taxon>Bacillaceae</taxon>
        <taxon>Halobacillus</taxon>
    </lineage>
</organism>
<keyword evidence="2" id="KW-1185">Reference proteome</keyword>
<dbReference type="RefSeq" id="WP_146816503.1">
    <property type="nucleotide sequence ID" value="NZ_BJYD01000022.1"/>
</dbReference>
<dbReference type="Proteomes" id="UP000321886">
    <property type="component" value="Unassembled WGS sequence"/>
</dbReference>
<sequence length="618" mass="70379">MNHLINSLTRLSANAALSVEPKSGQLIKGKVIQLLQDNKMVVNIGRKSVEVLVNQPLIKGSSYLFQVEKEEPDLVLRAVSLSEARSGLSDLASLLKQIGVKPNQYNVSFMKAIMDLNMPIHNKDLAKAFSLIQASDNQGQAREILLHMLSRKMPIRSSIYAALTAKYTAEFTQVLSMVEQQLGEKTLSSNDENIRTLVQTLRGEQKSHPENRMFKRFKTELANGSKVTFELFKSAGIINPKHTLTSFKENWYQQDPAMDRLPFTNERVAGSLKQLLQNQIPLSPSENQNIKQWAHTTKKLHSLWTQQPSNTDFSMLSRQTRSQWTETFRKIVEQKMMERLTPHLQESTKQFIEQALPLLREEAIERNPFTRDAFRSFLSDIKNLMAKQLPINQQHLLIHSLQSMSESIPISKKDRMWLQMKTMMNEIGFNDEHALAKLSQRTDALIQPDHTLKSLLLKGLSEGSEVKVETANRLINLINGTQLASYSDNSQTLQIALQFPGDFIGALKDVHMNMEGRKNDDGQIDSDYCHVMFYLHLSQLEETIIDLNIVERRVSVVIYNDKPEIEKLFTPFQEKLEEGLANAGYEMNSLKARVISEASRTSDSSKQEVVEEGVDVRI</sequence>
<dbReference type="OrthoDB" id="2351076at2"/>
<comment type="caution">
    <text evidence="1">The sequence shown here is derived from an EMBL/GenBank/DDBJ whole genome shotgun (WGS) entry which is preliminary data.</text>
</comment>
<protein>
    <recommendedName>
        <fullName evidence="3">Flagellar hook-length control protein-like C-terminal domain-containing protein</fullName>
    </recommendedName>
</protein>
<proteinExistence type="predicted"/>
<gene>
    <name evidence="1" type="ORF">HFA01_24230</name>
</gene>
<evidence type="ECO:0008006" key="3">
    <source>
        <dbReference type="Google" id="ProtNLM"/>
    </source>
</evidence>
<dbReference type="EMBL" id="BJYD01000022">
    <property type="protein sequence ID" value="GEN54161.1"/>
    <property type="molecule type" value="Genomic_DNA"/>
</dbReference>
<reference evidence="1 2" key="1">
    <citation type="submission" date="2019-07" db="EMBL/GenBank/DDBJ databases">
        <title>Whole genome shotgun sequence of Halobacillus faecis NBRC 103569.</title>
        <authorList>
            <person name="Hosoyama A."/>
            <person name="Uohara A."/>
            <person name="Ohji S."/>
            <person name="Ichikawa N."/>
        </authorList>
    </citation>
    <scope>NUCLEOTIDE SEQUENCE [LARGE SCALE GENOMIC DNA]</scope>
    <source>
        <strain evidence="1 2">NBRC 103569</strain>
    </source>
</reference>